<dbReference type="STRING" id="1314751.GCA_001591425_00248"/>
<proteinExistence type="predicted"/>
<evidence type="ECO:0000313" key="3">
    <source>
        <dbReference type="Proteomes" id="UP000215224"/>
    </source>
</evidence>
<accession>A0A223KRE5</accession>
<dbReference type="EMBL" id="CP018866">
    <property type="protein sequence ID" value="AST91918.1"/>
    <property type="molecule type" value="Genomic_DNA"/>
</dbReference>
<protein>
    <submittedName>
        <fullName evidence="2">Uncharacterized protein</fullName>
    </submittedName>
</protein>
<feature type="transmembrane region" description="Helical" evidence="1">
    <location>
        <begin position="40"/>
        <end position="61"/>
    </location>
</feature>
<reference evidence="2 3" key="1">
    <citation type="submission" date="2016-12" db="EMBL/GenBank/DDBJ databases">
        <title>The whole genome sequencing and assembly of Bacillus cohnii DSM 6307T strain.</title>
        <authorList>
            <person name="Lee Y.-J."/>
            <person name="Yi H."/>
            <person name="Bahn Y.-S."/>
            <person name="Kim J.F."/>
            <person name="Lee D.-W."/>
        </authorList>
    </citation>
    <scope>NUCLEOTIDE SEQUENCE [LARGE SCALE GENOMIC DNA]</scope>
    <source>
        <strain evidence="2 3">DSM 6307</strain>
    </source>
</reference>
<dbReference type="KEGG" id="bcoh:BC6307_11850"/>
<keyword evidence="3" id="KW-1185">Reference proteome</keyword>
<keyword evidence="1" id="KW-0472">Membrane</keyword>
<dbReference type="Proteomes" id="UP000215224">
    <property type="component" value="Chromosome"/>
</dbReference>
<keyword evidence="1" id="KW-1133">Transmembrane helix</keyword>
<evidence type="ECO:0000313" key="2">
    <source>
        <dbReference type="EMBL" id="AST91918.1"/>
    </source>
</evidence>
<gene>
    <name evidence="2" type="ORF">BC6307_11850</name>
</gene>
<name>A0A223KRE5_9BACI</name>
<dbReference type="AlphaFoldDB" id="A0A223KRE5"/>
<feature type="transmembrane region" description="Helical" evidence="1">
    <location>
        <begin position="5"/>
        <end position="28"/>
    </location>
</feature>
<organism evidence="2 3">
    <name type="scientific">Sutcliffiella cohnii</name>
    <dbReference type="NCBI Taxonomy" id="33932"/>
    <lineage>
        <taxon>Bacteria</taxon>
        <taxon>Bacillati</taxon>
        <taxon>Bacillota</taxon>
        <taxon>Bacilli</taxon>
        <taxon>Bacillales</taxon>
        <taxon>Bacillaceae</taxon>
        <taxon>Sutcliffiella</taxon>
    </lineage>
</organism>
<sequence>MISRILIGVIAGSIGGLITSNFLISVFYNSADVRTSFQDTVISSIGLYFGVTISLLICILLEINKNNKSQ</sequence>
<evidence type="ECO:0000256" key="1">
    <source>
        <dbReference type="SAM" id="Phobius"/>
    </source>
</evidence>
<keyword evidence="1" id="KW-0812">Transmembrane</keyword>
<dbReference type="RefSeq" id="WP_066411046.1">
    <property type="nucleotide sequence ID" value="NZ_JARMVI010000004.1"/>
</dbReference>